<name>A0A9P6TGF2_9BASI</name>
<protein>
    <submittedName>
        <fullName evidence="2">Uncharacterized protein</fullName>
    </submittedName>
</protein>
<accession>A0A9P6TGF2</accession>
<comment type="caution">
    <text evidence="2">The sequence shown here is derived from an EMBL/GenBank/DDBJ whole genome shotgun (WGS) entry which is preliminary data.</text>
</comment>
<evidence type="ECO:0000256" key="1">
    <source>
        <dbReference type="SAM" id="Phobius"/>
    </source>
</evidence>
<evidence type="ECO:0000313" key="3">
    <source>
        <dbReference type="Proteomes" id="UP000886653"/>
    </source>
</evidence>
<keyword evidence="1" id="KW-0812">Transmembrane</keyword>
<dbReference type="EMBL" id="MU167213">
    <property type="protein sequence ID" value="KAG0151402.1"/>
    <property type="molecule type" value="Genomic_DNA"/>
</dbReference>
<feature type="transmembrane region" description="Helical" evidence="1">
    <location>
        <begin position="60"/>
        <end position="79"/>
    </location>
</feature>
<proteinExistence type="predicted"/>
<organism evidence="2 3">
    <name type="scientific">Cronartium quercuum f. sp. fusiforme G11</name>
    <dbReference type="NCBI Taxonomy" id="708437"/>
    <lineage>
        <taxon>Eukaryota</taxon>
        <taxon>Fungi</taxon>
        <taxon>Dikarya</taxon>
        <taxon>Basidiomycota</taxon>
        <taxon>Pucciniomycotina</taxon>
        <taxon>Pucciniomycetes</taxon>
        <taxon>Pucciniales</taxon>
        <taxon>Coleosporiaceae</taxon>
        <taxon>Cronartium</taxon>
    </lineage>
</organism>
<evidence type="ECO:0000313" key="2">
    <source>
        <dbReference type="EMBL" id="KAG0151402.1"/>
    </source>
</evidence>
<sequence length="134" mass="16453">YSYYYYYYYYYYILFYLIGYKSTLLTYYYHYLILMRGSNPSPCVKINFHMWKYLIYKIKVINYLLLIPLNLAIPGTYQLTQLQLQYLYYHVQPHIVRNTDHKILPVFLLWLMSGSVYLVLNRSLGLVTVHRNHE</sequence>
<dbReference type="Proteomes" id="UP000886653">
    <property type="component" value="Unassembled WGS sequence"/>
</dbReference>
<keyword evidence="1" id="KW-1133">Transmembrane helix</keyword>
<feature type="transmembrane region" description="Helical" evidence="1">
    <location>
        <begin position="6"/>
        <end position="29"/>
    </location>
</feature>
<keyword evidence="1" id="KW-0472">Membrane</keyword>
<feature type="non-terminal residue" evidence="2">
    <location>
        <position position="1"/>
    </location>
</feature>
<keyword evidence="3" id="KW-1185">Reference proteome</keyword>
<feature type="transmembrane region" description="Helical" evidence="1">
    <location>
        <begin position="103"/>
        <end position="120"/>
    </location>
</feature>
<dbReference type="AlphaFoldDB" id="A0A9P6TGF2"/>
<reference evidence="2" key="1">
    <citation type="submission" date="2013-11" db="EMBL/GenBank/DDBJ databases">
        <title>Genome sequence of the fusiform rust pathogen reveals effectors for host alternation and coevolution with pine.</title>
        <authorList>
            <consortium name="DOE Joint Genome Institute"/>
            <person name="Smith K."/>
            <person name="Pendleton A."/>
            <person name="Kubisiak T."/>
            <person name="Anderson C."/>
            <person name="Salamov A."/>
            <person name="Aerts A."/>
            <person name="Riley R."/>
            <person name="Clum A."/>
            <person name="Lindquist E."/>
            <person name="Ence D."/>
            <person name="Campbell M."/>
            <person name="Kronenberg Z."/>
            <person name="Feau N."/>
            <person name="Dhillon B."/>
            <person name="Hamelin R."/>
            <person name="Burleigh J."/>
            <person name="Smith J."/>
            <person name="Yandell M."/>
            <person name="Nelson C."/>
            <person name="Grigoriev I."/>
            <person name="Davis J."/>
        </authorList>
    </citation>
    <scope>NUCLEOTIDE SEQUENCE</scope>
    <source>
        <strain evidence="2">G11</strain>
    </source>
</reference>
<gene>
    <name evidence="2" type="ORF">CROQUDRAFT_703802</name>
</gene>